<dbReference type="EMBL" id="CP012836">
    <property type="protein sequence ID" value="AMQ55645.1"/>
    <property type="molecule type" value="Genomic_DNA"/>
</dbReference>
<reference evidence="1 2" key="2">
    <citation type="journal article" date="2016" name="Genome Announc.">
        <title>Complete Genome Sequence of Algoriphagus sp. Strain M8-2, Isolated from a Brackish Lake.</title>
        <authorList>
            <person name="Muraguchi Y."/>
            <person name="Kushimoto K."/>
            <person name="Ohtsubo Y."/>
            <person name="Suzuki T."/>
            <person name="Dohra H."/>
            <person name="Kimbara K."/>
            <person name="Shintani M."/>
        </authorList>
    </citation>
    <scope>NUCLEOTIDE SEQUENCE [LARGE SCALE GENOMIC DNA]</scope>
    <source>
        <strain evidence="1 2">M8-2</strain>
    </source>
</reference>
<evidence type="ECO:0000313" key="1">
    <source>
        <dbReference type="EMBL" id="AMQ55645.1"/>
    </source>
</evidence>
<sequence length="215" mass="25286">METAGLLKIFERHLPPPAIPYCLHLWKEIPFHFYVKKPRQSKLGDFRFRRDQKIQTITLNADLNPFQFLITYIHEVAHLRVFEQLGPRHAPHGTEWKKTFQVLFAPLLNEHVFPRDLLLPLRRHMQNPSASSARDLFLMKELSKYDRKEESSFEKFLSDLPKGQDFVLQGRKFKKGETRRTRVLCEEVETGKKFLVSTLAKVKPLESDQSFSSPI</sequence>
<reference evidence="2" key="1">
    <citation type="submission" date="2015-09" db="EMBL/GenBank/DDBJ databases">
        <title>Complete sequence of Algoriphagus sp. M8-2.</title>
        <authorList>
            <person name="Shintani M."/>
        </authorList>
    </citation>
    <scope>NUCLEOTIDE SEQUENCE [LARGE SCALE GENOMIC DNA]</scope>
    <source>
        <strain evidence="2">M8-2</strain>
    </source>
</reference>
<keyword evidence="2" id="KW-1185">Reference proteome</keyword>
<dbReference type="STRING" id="1727163.AO498_04450"/>
<dbReference type="AlphaFoldDB" id="A0A142EKJ0"/>
<dbReference type="RefSeq" id="WP_067544186.1">
    <property type="nucleotide sequence ID" value="NZ_CP012836.1"/>
</dbReference>
<dbReference type="KEGG" id="alm:AO498_04450"/>
<name>A0A142EKJ0_9BACT</name>
<protein>
    <submittedName>
        <fullName evidence="1">Transcription elongation protein SprT</fullName>
    </submittedName>
</protein>
<organism evidence="1 2">
    <name type="scientific">Algoriphagus sanaruensis</name>
    <dbReference type="NCBI Taxonomy" id="1727163"/>
    <lineage>
        <taxon>Bacteria</taxon>
        <taxon>Pseudomonadati</taxon>
        <taxon>Bacteroidota</taxon>
        <taxon>Cytophagia</taxon>
        <taxon>Cytophagales</taxon>
        <taxon>Cyclobacteriaceae</taxon>
        <taxon>Algoriphagus</taxon>
    </lineage>
</organism>
<accession>A0A142EKJ0</accession>
<proteinExistence type="predicted"/>
<dbReference type="Proteomes" id="UP000073816">
    <property type="component" value="Chromosome"/>
</dbReference>
<evidence type="ECO:0000313" key="2">
    <source>
        <dbReference type="Proteomes" id="UP000073816"/>
    </source>
</evidence>
<gene>
    <name evidence="1" type="ORF">AO498_04450</name>
</gene>
<dbReference type="OrthoDB" id="267364at2"/>
<dbReference type="PATRIC" id="fig|1727163.4.peg.925"/>